<comment type="caution">
    <text evidence="1">The sequence shown here is derived from an EMBL/GenBank/DDBJ whole genome shotgun (WGS) entry which is preliminary data.</text>
</comment>
<dbReference type="AlphaFoldDB" id="A0ABD0KE89"/>
<keyword evidence="2" id="KW-1185">Reference proteome</keyword>
<dbReference type="Proteomes" id="UP001519460">
    <property type="component" value="Unassembled WGS sequence"/>
</dbReference>
<dbReference type="EMBL" id="JACVVK020000194">
    <property type="protein sequence ID" value="KAK7485498.1"/>
    <property type="molecule type" value="Genomic_DNA"/>
</dbReference>
<proteinExistence type="predicted"/>
<protein>
    <submittedName>
        <fullName evidence="1">Uncharacterized protein</fullName>
    </submittedName>
</protein>
<accession>A0ABD0KE89</accession>
<organism evidence="1 2">
    <name type="scientific">Batillaria attramentaria</name>
    <dbReference type="NCBI Taxonomy" id="370345"/>
    <lineage>
        <taxon>Eukaryota</taxon>
        <taxon>Metazoa</taxon>
        <taxon>Spiralia</taxon>
        <taxon>Lophotrochozoa</taxon>
        <taxon>Mollusca</taxon>
        <taxon>Gastropoda</taxon>
        <taxon>Caenogastropoda</taxon>
        <taxon>Sorbeoconcha</taxon>
        <taxon>Cerithioidea</taxon>
        <taxon>Batillariidae</taxon>
        <taxon>Batillaria</taxon>
    </lineage>
</organism>
<reference evidence="1 2" key="1">
    <citation type="journal article" date="2023" name="Sci. Data">
        <title>Genome assembly of the Korean intertidal mud-creeper Batillaria attramentaria.</title>
        <authorList>
            <person name="Patra A.K."/>
            <person name="Ho P.T."/>
            <person name="Jun S."/>
            <person name="Lee S.J."/>
            <person name="Kim Y."/>
            <person name="Won Y.J."/>
        </authorList>
    </citation>
    <scope>NUCLEOTIDE SEQUENCE [LARGE SCALE GENOMIC DNA]</scope>
    <source>
        <strain evidence="1">Wonlab-2016</strain>
    </source>
</reference>
<evidence type="ECO:0000313" key="1">
    <source>
        <dbReference type="EMBL" id="KAK7485498.1"/>
    </source>
</evidence>
<evidence type="ECO:0000313" key="2">
    <source>
        <dbReference type="Proteomes" id="UP001519460"/>
    </source>
</evidence>
<gene>
    <name evidence="1" type="ORF">BaRGS_00023308</name>
</gene>
<name>A0ABD0KE89_9CAEN</name>
<sequence length="87" mass="10025">MRVFSENMAEDNLPQRASENVHEDYLHPTPGASENTPEDYLHPLAGASESYEIPVLPDYVVPNPVYEPLRNIYERLANRFRRVIAQN</sequence>